<comment type="caution">
    <text evidence="2">The sequence shown here is derived from an EMBL/GenBank/DDBJ whole genome shotgun (WGS) entry which is preliminary data.</text>
</comment>
<reference evidence="3" key="1">
    <citation type="journal article" date="2019" name="Int. J. Syst. Evol. Microbiol.">
        <title>The Global Catalogue of Microorganisms (GCM) 10K type strain sequencing project: providing services to taxonomists for standard genome sequencing and annotation.</title>
        <authorList>
            <consortium name="The Broad Institute Genomics Platform"/>
            <consortium name="The Broad Institute Genome Sequencing Center for Infectious Disease"/>
            <person name="Wu L."/>
            <person name="Ma J."/>
        </authorList>
    </citation>
    <scope>NUCLEOTIDE SEQUENCE [LARGE SCALE GENOMIC DNA]</scope>
    <source>
        <strain evidence="3">CCUG 63418</strain>
    </source>
</reference>
<organism evidence="2 3">
    <name type="scientific">Mucilaginibacter calamicampi</name>
    <dbReference type="NCBI Taxonomy" id="1302352"/>
    <lineage>
        <taxon>Bacteria</taxon>
        <taxon>Pseudomonadati</taxon>
        <taxon>Bacteroidota</taxon>
        <taxon>Sphingobacteriia</taxon>
        <taxon>Sphingobacteriales</taxon>
        <taxon>Sphingobacteriaceae</taxon>
        <taxon>Mucilaginibacter</taxon>
    </lineage>
</organism>
<dbReference type="Proteomes" id="UP001596958">
    <property type="component" value="Unassembled WGS sequence"/>
</dbReference>
<sequence>MKKPLYLFLFTLLTGVNAFAQEKLKDVQETPQWAATGVKVDGKLTELNNSFKAYNKTVKAFYTISNDARFIYLQLKTTDATTIAKIQAGAITFAVNTANKKKEDESFQITFPVITRATRGQRGAGGFGGAAGGGRGGPGGFAGGGGIPGFGATTDSARKENEKRFLTAAKEIKVVGFKDISDSLISVYNEYSIKAAMDFDAEGSFSYEIAIPLKQMGLTPGDGKEIAYNVKLNGLQMGGGRGPGGGNFGGAGGGDREVVVGGFGGGGGGGARGGGGGGFGGGRGGGGGFGGGGRPAGGGNARGGNVNFAELAAPTDFWGKYTLAKQ</sequence>
<accession>A0ABW2YUS5</accession>
<protein>
    <submittedName>
        <fullName evidence="2">Uncharacterized protein</fullName>
    </submittedName>
</protein>
<keyword evidence="1" id="KW-0732">Signal</keyword>
<evidence type="ECO:0000256" key="1">
    <source>
        <dbReference type="SAM" id="SignalP"/>
    </source>
</evidence>
<keyword evidence="3" id="KW-1185">Reference proteome</keyword>
<feature type="signal peptide" evidence="1">
    <location>
        <begin position="1"/>
        <end position="20"/>
    </location>
</feature>
<dbReference type="Gene3D" id="2.60.40.1190">
    <property type="match status" value="1"/>
</dbReference>
<gene>
    <name evidence="2" type="ORF">ACFQZS_08395</name>
</gene>
<evidence type="ECO:0000313" key="3">
    <source>
        <dbReference type="Proteomes" id="UP001596958"/>
    </source>
</evidence>
<proteinExistence type="predicted"/>
<dbReference type="RefSeq" id="WP_377099164.1">
    <property type="nucleotide sequence ID" value="NZ_JBHTHU010000005.1"/>
</dbReference>
<dbReference type="EMBL" id="JBHTHU010000005">
    <property type="protein sequence ID" value="MFD0750157.1"/>
    <property type="molecule type" value="Genomic_DNA"/>
</dbReference>
<evidence type="ECO:0000313" key="2">
    <source>
        <dbReference type="EMBL" id="MFD0750157.1"/>
    </source>
</evidence>
<name>A0ABW2YUS5_9SPHI</name>
<feature type="chain" id="PRO_5047147545" evidence="1">
    <location>
        <begin position="21"/>
        <end position="326"/>
    </location>
</feature>